<protein>
    <submittedName>
        <fullName evidence="5">C4-dicarboxylate ABC transporter</fullName>
    </submittedName>
</protein>
<feature type="transmembrane region" description="Helical" evidence="3">
    <location>
        <begin position="121"/>
        <end position="139"/>
    </location>
</feature>
<dbReference type="AlphaFoldDB" id="A0A154W696"/>
<dbReference type="NCBIfam" id="TIGR02123">
    <property type="entry name" value="TRAP_fused"/>
    <property type="match status" value="1"/>
</dbReference>
<feature type="transmembrane region" description="Helical" evidence="3">
    <location>
        <begin position="505"/>
        <end position="531"/>
    </location>
</feature>
<accession>A0A154W696</accession>
<evidence type="ECO:0000256" key="2">
    <source>
        <dbReference type="SAM" id="MobiDB-lite"/>
    </source>
</evidence>
<evidence type="ECO:0000313" key="5">
    <source>
        <dbReference type="EMBL" id="KZD08971.1"/>
    </source>
</evidence>
<feature type="transmembrane region" description="Helical" evidence="3">
    <location>
        <begin position="317"/>
        <end position="340"/>
    </location>
</feature>
<feature type="transmembrane region" description="Helical" evidence="3">
    <location>
        <begin position="384"/>
        <end position="399"/>
    </location>
</feature>
<feature type="transmembrane region" description="Helical" evidence="3">
    <location>
        <begin position="624"/>
        <end position="640"/>
    </location>
</feature>
<feature type="transmembrane region" description="Helical" evidence="3">
    <location>
        <begin position="420"/>
        <end position="440"/>
    </location>
</feature>
<name>A0A154W696_9PROT</name>
<feature type="compositionally biased region" description="Basic and acidic residues" evidence="2">
    <location>
        <begin position="12"/>
        <end position="22"/>
    </location>
</feature>
<gene>
    <name evidence="5" type="ORF">AUP43_08130</name>
</gene>
<dbReference type="GO" id="GO:0005886">
    <property type="term" value="C:plasma membrane"/>
    <property type="evidence" value="ECO:0007669"/>
    <property type="project" value="UniProtKB-SubCell"/>
</dbReference>
<feature type="transmembrane region" description="Helical" evidence="3">
    <location>
        <begin position="481"/>
        <end position="499"/>
    </location>
</feature>
<proteinExistence type="predicted"/>
<keyword evidence="3" id="KW-0472">Membrane</keyword>
<sequence length="650" mass="68742">MTTRSDAPAIEPTREIEDPEARSKRLRGPAFWAAFVMTAIGLLVSVNQMFNLGLGGFRPVSTAYYYLMIGLFVGVGYLAFPARKGQVAVRWYDWLLVALVLGASLWMAANAQRILDRGWNMEAPTLPTALAGLYVLLALEALRRTGEIILFVFCIVFAAFPLYTGHMPGFLWGVQLDLAQTVTEHAYGLESIIGIPMQVVADTLIGFIVFGVVLANTGGGSFFMDFASSLMGRTRGGPAKVAIVSSGLFGMLSGSPTSNVLTTGTLTIPTMKRCGYSPVYAGAVEACASTGGCLMPPVMGAAAFIMANFLNVPYAEVVTAAFLPAILFYLALLLQTDLYAARNGLLGVPSVPNLLGTLKQGWYYILALIGLTVMLLMWRMEGEAPFWVALFLLGVAVLRRKAIGFDGRASCQLVVDVGQAVAQLVCLIAGIGLIIGAMSITGVANSFSRELVQYAGGNLALLLAAGALTSFVLGMGMTASACYIFLAIVLAPALVQVGIDPMAAHLYIFYWGIVSFITPPVALAAIAAASIAKADAMAVGFKALRVGCLLLLLPVLFVLQPALILKGELSLVIQAAATATLAVILLSAAFEGYLWRLGRLPLWARIGFGVAGLMLFVPEGLTDLLGVILGLAVGVAAFLGRRLNEGKIIK</sequence>
<evidence type="ECO:0000256" key="3">
    <source>
        <dbReference type="SAM" id="Phobius"/>
    </source>
</evidence>
<keyword evidence="3" id="KW-1133">Transmembrane helix</keyword>
<organism evidence="5 6">
    <name type="scientific">Oceanibaculum pacificum</name>
    <dbReference type="NCBI Taxonomy" id="580166"/>
    <lineage>
        <taxon>Bacteria</taxon>
        <taxon>Pseudomonadati</taxon>
        <taxon>Pseudomonadota</taxon>
        <taxon>Alphaproteobacteria</taxon>
        <taxon>Rhodospirillales</taxon>
        <taxon>Oceanibaculaceae</taxon>
        <taxon>Oceanibaculum</taxon>
    </lineage>
</organism>
<feature type="transmembrane region" description="Helical" evidence="3">
    <location>
        <begin position="146"/>
        <end position="163"/>
    </location>
</feature>
<feature type="transmembrane region" description="Helical" evidence="3">
    <location>
        <begin position="452"/>
        <end position="474"/>
    </location>
</feature>
<comment type="caution">
    <text evidence="5">The sequence shown here is derived from an EMBL/GenBank/DDBJ whole genome shotgun (WGS) entry which is preliminary data.</text>
</comment>
<feature type="transmembrane region" description="Helical" evidence="3">
    <location>
        <begin position="602"/>
        <end position="618"/>
    </location>
</feature>
<dbReference type="Proteomes" id="UP000076400">
    <property type="component" value="Unassembled WGS sequence"/>
</dbReference>
<dbReference type="PANTHER" id="PTHR43849:SF2">
    <property type="entry name" value="BLL3936 PROTEIN"/>
    <property type="match status" value="1"/>
</dbReference>
<reference evidence="5 6" key="1">
    <citation type="submission" date="2015-12" db="EMBL/GenBank/DDBJ databases">
        <title>Genome sequence of Oceanibaculum pacificum MCCC 1A02656.</title>
        <authorList>
            <person name="Lu L."/>
            <person name="Lai Q."/>
            <person name="Shao Z."/>
            <person name="Qian P."/>
        </authorList>
    </citation>
    <scope>NUCLEOTIDE SEQUENCE [LARGE SCALE GENOMIC DNA]</scope>
    <source>
        <strain evidence="5 6">MCCC 1A02656</strain>
    </source>
</reference>
<feature type="region of interest" description="Disordered" evidence="2">
    <location>
        <begin position="1"/>
        <end position="22"/>
    </location>
</feature>
<dbReference type="EMBL" id="LPXN01000102">
    <property type="protein sequence ID" value="KZD08971.1"/>
    <property type="molecule type" value="Genomic_DNA"/>
</dbReference>
<dbReference type="STRING" id="580166.AUP43_08130"/>
<evidence type="ECO:0000313" key="6">
    <source>
        <dbReference type="Proteomes" id="UP000076400"/>
    </source>
</evidence>
<dbReference type="InterPro" id="IPR011853">
    <property type="entry name" value="TRAP_DctM-Dct_fused"/>
</dbReference>
<feature type="transmembrane region" description="Helical" evidence="3">
    <location>
        <begin position="62"/>
        <end position="80"/>
    </location>
</feature>
<keyword evidence="1" id="KW-1003">Cell membrane</keyword>
<feature type="transmembrane region" description="Helical" evidence="3">
    <location>
        <begin position="571"/>
        <end position="590"/>
    </location>
</feature>
<keyword evidence="1" id="KW-0997">Cell inner membrane</keyword>
<comment type="function">
    <text evidence="1">Part of the tripartite ATP-independent periplasmic (TRAP) transport system.</text>
</comment>
<feature type="transmembrane region" description="Helical" evidence="3">
    <location>
        <begin position="543"/>
        <end position="565"/>
    </location>
</feature>
<feature type="transmembrane region" description="Helical" evidence="3">
    <location>
        <begin position="361"/>
        <end position="378"/>
    </location>
</feature>
<feature type="transmembrane region" description="Helical" evidence="3">
    <location>
        <begin position="279"/>
        <end position="305"/>
    </location>
</feature>
<dbReference type="OrthoDB" id="9759894at2"/>
<dbReference type="Pfam" id="PF06808">
    <property type="entry name" value="DctM"/>
    <property type="match status" value="1"/>
</dbReference>
<keyword evidence="6" id="KW-1185">Reference proteome</keyword>
<dbReference type="GO" id="GO:0022857">
    <property type="term" value="F:transmembrane transporter activity"/>
    <property type="evidence" value="ECO:0007669"/>
    <property type="project" value="UniProtKB-UniRule"/>
</dbReference>
<comment type="subcellular location">
    <subcellularLocation>
        <location evidence="1">Cell inner membrane</location>
        <topology evidence="1">Multi-pass membrane protein</topology>
    </subcellularLocation>
</comment>
<keyword evidence="1" id="KW-0813">Transport</keyword>
<evidence type="ECO:0000256" key="1">
    <source>
        <dbReference type="RuleBase" id="RU369079"/>
    </source>
</evidence>
<keyword evidence="3" id="KW-0812">Transmembrane</keyword>
<feature type="transmembrane region" description="Helical" evidence="3">
    <location>
        <begin position="92"/>
        <end position="109"/>
    </location>
</feature>
<feature type="transmembrane region" description="Helical" evidence="3">
    <location>
        <begin position="30"/>
        <end position="50"/>
    </location>
</feature>
<dbReference type="InterPro" id="IPR010656">
    <property type="entry name" value="DctM"/>
</dbReference>
<dbReference type="PANTHER" id="PTHR43849">
    <property type="entry name" value="BLL3936 PROTEIN"/>
    <property type="match status" value="1"/>
</dbReference>
<feature type="domain" description="TRAP C4-dicarboxylate transport system permease DctM subunit" evidence="4">
    <location>
        <begin position="133"/>
        <end position="565"/>
    </location>
</feature>
<dbReference type="RefSeq" id="WP_067555337.1">
    <property type="nucleotide sequence ID" value="NZ_LPXN01000102.1"/>
</dbReference>
<evidence type="ECO:0000259" key="4">
    <source>
        <dbReference type="Pfam" id="PF06808"/>
    </source>
</evidence>